<dbReference type="SMART" id="SM00823">
    <property type="entry name" value="PKS_PP"/>
    <property type="match status" value="2"/>
</dbReference>
<dbReference type="CDD" id="cd00833">
    <property type="entry name" value="PKS"/>
    <property type="match status" value="1"/>
</dbReference>
<feature type="domain" description="PKS/mFAS DH" evidence="11">
    <location>
        <begin position="2339"/>
        <end position="2621"/>
    </location>
</feature>
<dbReference type="SUPFAM" id="SSF53901">
    <property type="entry name" value="Thiolase-like"/>
    <property type="match status" value="1"/>
</dbReference>
<evidence type="ECO:0000259" key="9">
    <source>
        <dbReference type="PROSITE" id="PS50075"/>
    </source>
</evidence>
<evidence type="ECO:0000256" key="7">
    <source>
        <dbReference type="PROSITE-ProRule" id="PRU01363"/>
    </source>
</evidence>
<dbReference type="Gene3D" id="3.40.47.10">
    <property type="match status" value="1"/>
</dbReference>
<dbReference type="GO" id="GO:0006633">
    <property type="term" value="P:fatty acid biosynthetic process"/>
    <property type="evidence" value="ECO:0007669"/>
    <property type="project" value="InterPro"/>
</dbReference>
<dbReference type="Gene3D" id="1.10.1200.10">
    <property type="entry name" value="ACP-like"/>
    <property type="match status" value="2"/>
</dbReference>
<dbReference type="PANTHER" id="PTHR43775:SF51">
    <property type="entry name" value="INACTIVE PHENOLPHTHIOCEROL SYNTHESIS POLYKETIDE SYNTHASE TYPE I PKS1-RELATED"/>
    <property type="match status" value="1"/>
</dbReference>
<accession>V5UUZ2</accession>
<gene>
    <name evidence="12" type="primary">mscA</name>
</gene>
<feature type="region of interest" description="N-terminal hotdog fold" evidence="7">
    <location>
        <begin position="2339"/>
        <end position="2465"/>
    </location>
</feature>
<reference evidence="12" key="1">
    <citation type="journal article" date="2013" name="J. Am. Chem. Soc.">
        <title>Microsclerodermins from terrestrial myxobacteria: an intriguing biosynthesis likely connected to a sponge symbiont.</title>
        <authorList>
            <person name="Hoffmann T."/>
            <person name="Mueller S."/>
            <person name="Nadmid S."/>
            <person name="Garcia R."/>
            <person name="Mueller R."/>
        </authorList>
    </citation>
    <scope>NUCLEOTIDE SEQUENCE</scope>
    <source>
        <strain evidence="12">So ce38</strain>
    </source>
</reference>
<sequence>MSRWRGRGPRADRLASRVGSALEGGLVRDKRDESTRAQIGFSAHNAMTAPVTPVRNTALEAELLGDPALEECVVLERERQDGSQEHVAYVVVAPGDDLEALRRRLSDAHKDRIAAFVPVHRLPVTDRGAVDVEALAQIPVRERQSEAEWEGQVAALPGIGRAAAISGPWRAPERRLHRADLFRSAPVAAPRARPEARPAPDGAAAASDGAAATSAPEAPPALRHGAPLPERAGEPWVIGQVLHAAPADQEIVYVGADGAERAETYGSQLADAERLLGGLRRLGLAPRDRIVFQLERAEDIVPLFWASMLGGFEVIIAPCPVSYDEESRAGAQLAHVYELFDRPTIVTDASRIEAFRSGTRKTPLAGARAATVEELREGPRDPRQHGVSPDDVAFYALTSGSTGASKAIALTHRNLIARARGVNAKCYSAEDVVLNWLPFDHIGSISEGHLRPVVLGCKLVYAPKEHILGRPLRLLELIDRHRITHTWAPNFSYSLVSAALERERAAQWDLSCVRMLLNAGELITTAAVQRFIADLSRFGLRPSAVQSAFGMAELCSGVTYHQPAEGSSLRFHTIDRGSVGEAVRYVDGADPAGIAFASLGTVIPGVSMRIVDPERRVLPERVCGRLQFKGAALSPGYYQNAEANRAFGDDGWFDTGDMGFLADGELVLTGRADAGIIINGANFSNSEIEAVVEGTGGVAPSFVAACAVRPPDSAEQKLAVFFHPASQDEALLPALLGAVQLRLAKRFGIKADFLLPVERSAIPKTEIGKIQHKKLTAQFNNGGFDALIRRVDLLLGNQNTLPDCFYREAWQRKDLVHADRRRGGATLVLLDPQGLGERAADLLSRRGAPCVAVTDGASFAQRGPSAIEMRLGEAEDYRALARWLDEPGTEVSTIVHALSNEPASGRGPTRRPGSLLQLVQALQGRREPRKPVRLLVVSSHDHAVPPGDEVALACAAVRGLLEAVRREVPWIQCAHLDLDTASAEDQASAIAAEVLGSSADEEVSYRDGERWARGYRRAAVAPEGRRELPFRKGGTYVVHGDLGGVSLQLLEVLLGRFEAHVLLAGAGARRDDGAAQDALQRLGQLGGELSLLDADVGEPAALLCAVQERLVDRGGVLDGCVHVAEPVAQRAFAEETAEGFAAALGQEATAAAAMAEIALEHPGAAFIAVGVTGAGAGALGAAASLQRGLAAHFEQRGDRPVYTVELAGVPAGRAALDLALGALLLGGRVVALADGDAPRLRARLAGEPPEVERTRLFVGVLDEEPSEHLRALALVDRYGTPARFDLVPMREPEHAGPGYAPGSPLQHLPELPLSPSGAPDRDRLRAVAQGAERQAAPDQTPMSAIELQIAEVWKDVLGLDAVGVQDNFFELGGHSLLLTQAQHRLSTIFGSRVTLVDLFKYPTIESLARFLGEGKPRETASDRGTARAEVRSRRRAAAGSDIAVIGMACRFPGASDLETFWKNLVEGRETISSFTEADALAAGVDPTSAKSPSYVKASPRVADVDRFDAEFFGLTAREADLMDPQHRLFLECAWEAFEVAGYDPVAHKGPVGVYAGAAMNTYFINNILPSRGDVDANDDLSAMTLDSMGGFQLMVAGDKDYLPTRVSYKLNLTGPSINVQTACSTGLVAIHMACQAILAGECDTALAGGSSVKAPVHAGHLYQEGMIVSPDGHCRAFDEKARGTIFGSGAGAVLLKPLEDAIRDRDPIFAVIKGSAVNNDGGVKLGYMAPSGDGQAAVVAEAMAVANVTPDTVGFVEAHGTGTEMGDPIEISGLAEAFRKGTDRKSFCAVGSVKTNVGHLQITSGTVGFMKAVLALHHKVIPPTLHFERPNPAIDFASSPFFVNTEALPWSSEGPRRAGVNSLGIGGTNAHAILEEAPPPAPRGDEVARSTHVLSLSARSPEALRELVARYRSFLDGRGDEALADICYTSNVGRSHFEHRLAIPAGSIQALREGLAAWSPERAAPRPAGAKPSVLFLFSGQGSQQAGMGRVLFETQPAFRAAIERCHELLRGRLEVGLLDVLYPKEGQASPIDRTEYTQPALFAIEHALYEMWRSFGVEPAAVVGHSVGEYVAACAAGVFSLEDGLGLIAERARLMAAQPGPGAMAAVFAPERDVAARLERRRQRVSVAAVNGPANTVISGEAAAVQAVLDELAAAGIRHQALRVSHAFHSPLMDGARAPLERFVARIELSAPKILLLSNLDGKAAGREITEPGYWSRHLREPVRFADCVEAALRAGCDHFVELGPRPALLGLSQAVAGAGGAVPIPSLRPGEDDWKTVAEAAARLYEAGQPIDWERLHAGAERRRVVLPTYPFQRKRHWIEPRAEQKPARALQGRRGAAALLDPVPLSPVIPHLLFNGALSVRSAPFLGDHLVFEQVVISGACHVAMVIDAATRHFGADVCQLEDVVFARALVIPDGGEVRVQLVLEPQGDDRYAFKLISLNGDRPDSWTGHAEGVLVARPEPMDGATRLDEVRGRCAQEIPVDQFYALQERRRIHLGDTYQWLTAIQRRQGEALGRLDVPPKLRDGWVGHLHPGIIDACFGLMLTCGDLDGDDTQVPFQVARVRARRMPDDRSFQAHARLDATASEGVTGSMSLLDEEGRAVLEIEGLAARKVARSAFAPDAGASARDLLYELAWEPAEAAPGDGSVAPGSWIVLGGEAPAGAELAARLRAQGHRCYLVTPAKAGQSGVNGHGGADVDHHHVDPLDAEGFAALLRGVEEPVAGVVHLWAADPLPAGLDLADVTAAQERACGGLLHLVQAIRRAGWKSMPGVWIATRGAQSLGSGPVQVAQAPVWGLGRALSVEQPDLPCVRVDLDPGADDGVERLLGELARQGDEGEILWRAGRRYVHRLARCAARGPREGAAIDPAATYLVTGGLGALGRRVAGWLFDKGARHLILTSRRAPDEPHPALAELEARGCEVRIVAADVAQRGQVEELLAAARASMPPIKGVLHLAGALDDGVLLQQSWERFRRVLAPKVDGTLNLHHATLDLPLDFFVCFSSIASVLGSAAQGNYAAANAFEDALCHLRRAEGRPGLSINWGPWAGSGMAASVSERDRERIAAQGLLGIEPEAALAALDVLLGDAAAQRTVLAADWSAFQRAVPGGVMPPLLSAFASRAAAPARRAWMRDEIAVAPAAARQLVLQKLVRAEVVKVLGGAAASELSDNRRLSELGLDSLQAIDLKNRFGAGLGATLPFTLIFDNPTVQHLTSYLTSTLSDLFVVQRPAPAAEEAAPLEAPANELDGLSEEELLGLLAGELEASEPRRSGGSLDHN</sequence>
<dbReference type="InterPro" id="IPR042104">
    <property type="entry name" value="PKS_dehydratase_sf"/>
</dbReference>
<evidence type="ECO:0000256" key="2">
    <source>
        <dbReference type="ARBA" id="ARBA00022553"/>
    </source>
</evidence>
<feature type="region of interest" description="Disordered" evidence="8">
    <location>
        <begin position="1289"/>
        <end position="1340"/>
    </location>
</feature>
<keyword evidence="6" id="KW-0511">Multifunctional enzyme</keyword>
<dbReference type="Pfam" id="PF08659">
    <property type="entry name" value="KR"/>
    <property type="match status" value="2"/>
</dbReference>
<keyword evidence="5" id="KW-0443">Lipid metabolism</keyword>
<evidence type="ECO:0000259" key="10">
    <source>
        <dbReference type="PROSITE" id="PS52004"/>
    </source>
</evidence>
<name>V5UUZ2_SORCE</name>
<dbReference type="Pfam" id="PF00109">
    <property type="entry name" value="ketoacyl-synt"/>
    <property type="match status" value="1"/>
</dbReference>
<dbReference type="SUPFAM" id="SSF47336">
    <property type="entry name" value="ACP-like"/>
    <property type="match status" value="2"/>
</dbReference>
<evidence type="ECO:0000256" key="3">
    <source>
        <dbReference type="ARBA" id="ARBA00022679"/>
    </source>
</evidence>
<dbReference type="PROSITE" id="PS52004">
    <property type="entry name" value="KS3_2"/>
    <property type="match status" value="1"/>
</dbReference>
<dbReference type="Pfam" id="PF21089">
    <property type="entry name" value="PKS_DH_N"/>
    <property type="match status" value="1"/>
</dbReference>
<dbReference type="PANTHER" id="PTHR43775">
    <property type="entry name" value="FATTY ACID SYNTHASE"/>
    <property type="match status" value="1"/>
</dbReference>
<feature type="active site" description="Proton acceptor; for dehydratase activity" evidence="7">
    <location>
        <position position="2372"/>
    </location>
</feature>
<dbReference type="GO" id="GO:0031177">
    <property type="term" value="F:phosphopantetheine binding"/>
    <property type="evidence" value="ECO:0007669"/>
    <property type="project" value="InterPro"/>
</dbReference>
<dbReference type="SMART" id="SM00825">
    <property type="entry name" value="PKS_KS"/>
    <property type="match status" value="1"/>
</dbReference>
<dbReference type="SUPFAM" id="SSF51735">
    <property type="entry name" value="NAD(P)-binding Rossmann-fold domains"/>
    <property type="match status" value="4"/>
</dbReference>
<dbReference type="SUPFAM" id="SSF52151">
    <property type="entry name" value="FabD/lysophospholipase-like"/>
    <property type="match status" value="1"/>
</dbReference>
<feature type="compositionally biased region" description="Low complexity" evidence="8">
    <location>
        <begin position="199"/>
        <end position="216"/>
    </location>
</feature>
<feature type="domain" description="Ketosynthase family 3 (KS3)" evidence="10">
    <location>
        <begin position="1439"/>
        <end position="1876"/>
    </location>
</feature>
<dbReference type="PROSITE" id="PS50075">
    <property type="entry name" value="CARRIER"/>
    <property type="match status" value="2"/>
</dbReference>
<dbReference type="FunFam" id="3.40.47.10:FF:000042">
    <property type="entry name" value="Polyketide synthase Pks13"/>
    <property type="match status" value="1"/>
</dbReference>
<dbReference type="PROSITE" id="PS52019">
    <property type="entry name" value="PKS_MFAS_DH"/>
    <property type="match status" value="1"/>
</dbReference>
<keyword evidence="1" id="KW-0596">Phosphopantetheine</keyword>
<dbReference type="Gene3D" id="3.40.366.10">
    <property type="entry name" value="Malonyl-Coenzyme A Acyl Carrier Protein, domain 2"/>
    <property type="match status" value="1"/>
</dbReference>
<keyword evidence="4" id="KW-0276">Fatty acid metabolism</keyword>
<dbReference type="InterPro" id="IPR016036">
    <property type="entry name" value="Malonyl_transacylase_ACP-bd"/>
</dbReference>
<dbReference type="InterPro" id="IPR014030">
    <property type="entry name" value="Ketoacyl_synth_N"/>
</dbReference>
<dbReference type="InterPro" id="IPR057326">
    <property type="entry name" value="KR_dom"/>
</dbReference>
<dbReference type="InterPro" id="IPR020807">
    <property type="entry name" value="PKS_DH"/>
</dbReference>
<dbReference type="GO" id="GO:0004312">
    <property type="term" value="F:fatty acid synthase activity"/>
    <property type="evidence" value="ECO:0007669"/>
    <property type="project" value="TreeGrafter"/>
</dbReference>
<dbReference type="FunFam" id="3.40.366.10:FF:000002">
    <property type="entry name" value="Probable polyketide synthase 2"/>
    <property type="match status" value="1"/>
</dbReference>
<dbReference type="EMBL" id="KF657738">
    <property type="protein sequence ID" value="AHB82051.1"/>
    <property type="molecule type" value="Genomic_DNA"/>
</dbReference>
<dbReference type="SMART" id="SM00822">
    <property type="entry name" value="PKS_KR"/>
    <property type="match status" value="1"/>
</dbReference>
<dbReference type="InterPro" id="IPR020806">
    <property type="entry name" value="PKS_PP-bd"/>
</dbReference>
<dbReference type="InterPro" id="IPR016039">
    <property type="entry name" value="Thiolase-like"/>
</dbReference>
<dbReference type="Gene3D" id="3.40.50.720">
    <property type="entry name" value="NAD(P)-binding Rossmann-like Domain"/>
    <property type="match status" value="2"/>
</dbReference>
<dbReference type="Pfam" id="PF00501">
    <property type="entry name" value="AMP-binding"/>
    <property type="match status" value="1"/>
</dbReference>
<dbReference type="Pfam" id="PF00698">
    <property type="entry name" value="Acyl_transf_1"/>
    <property type="match status" value="1"/>
</dbReference>
<keyword evidence="2" id="KW-0597">Phosphoprotein</keyword>
<dbReference type="Pfam" id="PF14765">
    <property type="entry name" value="PS-DH"/>
    <property type="match status" value="1"/>
</dbReference>
<dbReference type="Gene3D" id="3.30.70.3290">
    <property type="match status" value="1"/>
</dbReference>
<dbReference type="InterPro" id="IPR014043">
    <property type="entry name" value="Acyl_transferase_dom"/>
</dbReference>
<protein>
    <submittedName>
        <fullName evidence="12">Polyketide synthase</fullName>
    </submittedName>
</protein>
<dbReference type="Gene3D" id="3.10.129.110">
    <property type="entry name" value="Polyketide synthase dehydratase"/>
    <property type="match status" value="1"/>
</dbReference>
<dbReference type="InterPro" id="IPR001227">
    <property type="entry name" value="Ac_transferase_dom_sf"/>
</dbReference>
<feature type="active site" description="Proton donor; for dehydratase activity" evidence="7">
    <location>
        <position position="2539"/>
    </location>
</feature>
<feature type="region of interest" description="Disordered" evidence="8">
    <location>
        <begin position="186"/>
        <end position="229"/>
    </location>
</feature>
<dbReference type="InterPro" id="IPR050091">
    <property type="entry name" value="PKS_NRPS_Biosynth_Enz"/>
</dbReference>
<dbReference type="SUPFAM" id="SSF56801">
    <property type="entry name" value="Acetyl-CoA synthetase-like"/>
    <property type="match status" value="2"/>
</dbReference>
<dbReference type="InterPro" id="IPR009081">
    <property type="entry name" value="PP-bd_ACP"/>
</dbReference>
<dbReference type="Pfam" id="PF02801">
    <property type="entry name" value="Ketoacyl-synt_C"/>
    <property type="match status" value="1"/>
</dbReference>
<dbReference type="Pfam" id="PF00550">
    <property type="entry name" value="PP-binding"/>
    <property type="match status" value="2"/>
</dbReference>
<feature type="region of interest" description="C-terminal hotdog fold" evidence="7">
    <location>
        <begin position="2479"/>
        <end position="2621"/>
    </location>
</feature>
<dbReference type="SMART" id="SM00826">
    <property type="entry name" value="PKS_DH"/>
    <property type="match status" value="1"/>
</dbReference>
<dbReference type="GO" id="GO:0004315">
    <property type="term" value="F:3-oxoacyl-[acyl-carrier-protein] synthase activity"/>
    <property type="evidence" value="ECO:0007669"/>
    <property type="project" value="InterPro"/>
</dbReference>
<dbReference type="InterPro" id="IPR036291">
    <property type="entry name" value="NAD(P)-bd_dom_sf"/>
</dbReference>
<evidence type="ECO:0000256" key="1">
    <source>
        <dbReference type="ARBA" id="ARBA00022450"/>
    </source>
</evidence>
<dbReference type="SMART" id="SM00827">
    <property type="entry name" value="PKS_AT"/>
    <property type="match status" value="1"/>
</dbReference>
<dbReference type="Pfam" id="PF22621">
    <property type="entry name" value="CurL-like_PKS_C"/>
    <property type="match status" value="1"/>
</dbReference>
<evidence type="ECO:0000256" key="8">
    <source>
        <dbReference type="SAM" id="MobiDB-lite"/>
    </source>
</evidence>
<dbReference type="InterPro" id="IPR042099">
    <property type="entry name" value="ANL_N_sf"/>
</dbReference>
<dbReference type="PROSITE" id="PS00606">
    <property type="entry name" value="KS3_1"/>
    <property type="match status" value="1"/>
</dbReference>
<evidence type="ECO:0000259" key="11">
    <source>
        <dbReference type="PROSITE" id="PS52019"/>
    </source>
</evidence>
<dbReference type="Gene3D" id="3.30.300.30">
    <property type="match status" value="2"/>
</dbReference>
<dbReference type="InterPro" id="IPR014031">
    <property type="entry name" value="Ketoacyl_synth_C"/>
</dbReference>
<dbReference type="InterPro" id="IPR049900">
    <property type="entry name" value="PKS_mFAS_DH"/>
</dbReference>
<keyword evidence="3" id="KW-0808">Transferase</keyword>
<dbReference type="InterPro" id="IPR020841">
    <property type="entry name" value="PKS_Beta-ketoAc_synthase_dom"/>
</dbReference>
<feature type="domain" description="Carrier" evidence="9">
    <location>
        <begin position="1340"/>
        <end position="1415"/>
    </location>
</feature>
<dbReference type="InterPro" id="IPR016035">
    <property type="entry name" value="Acyl_Trfase/lysoPLipase"/>
</dbReference>
<dbReference type="PROSITE" id="PS00455">
    <property type="entry name" value="AMP_BINDING"/>
    <property type="match status" value="1"/>
</dbReference>
<dbReference type="InterPro" id="IPR013968">
    <property type="entry name" value="PKS_KR"/>
</dbReference>
<evidence type="ECO:0000256" key="4">
    <source>
        <dbReference type="ARBA" id="ARBA00022832"/>
    </source>
</evidence>
<evidence type="ECO:0000256" key="6">
    <source>
        <dbReference type="ARBA" id="ARBA00023268"/>
    </source>
</evidence>
<feature type="domain" description="Carrier" evidence="9">
    <location>
        <begin position="3140"/>
        <end position="3218"/>
    </location>
</feature>
<dbReference type="InterPro" id="IPR000873">
    <property type="entry name" value="AMP-dep_synth/lig_dom"/>
</dbReference>
<evidence type="ECO:0000313" key="12">
    <source>
        <dbReference type="EMBL" id="AHB82051.1"/>
    </source>
</evidence>
<dbReference type="InterPro" id="IPR049551">
    <property type="entry name" value="PKS_DH_C"/>
</dbReference>
<evidence type="ECO:0000256" key="5">
    <source>
        <dbReference type="ARBA" id="ARBA00023098"/>
    </source>
</evidence>
<dbReference type="SUPFAM" id="SSF55048">
    <property type="entry name" value="Probable ACP-binding domain of malonyl-CoA ACP transacylase"/>
    <property type="match status" value="1"/>
</dbReference>
<dbReference type="InterPro" id="IPR036736">
    <property type="entry name" value="ACP-like_sf"/>
</dbReference>
<dbReference type="CDD" id="cd08955">
    <property type="entry name" value="KR_2_FAS_SDR_x"/>
    <property type="match status" value="1"/>
</dbReference>
<organism evidence="12">
    <name type="scientific">Sorangium cellulosum</name>
    <name type="common">Polyangium cellulosum</name>
    <dbReference type="NCBI Taxonomy" id="56"/>
    <lineage>
        <taxon>Bacteria</taxon>
        <taxon>Pseudomonadati</taxon>
        <taxon>Myxococcota</taxon>
        <taxon>Polyangia</taxon>
        <taxon>Polyangiales</taxon>
        <taxon>Polyangiaceae</taxon>
        <taxon>Sorangium</taxon>
    </lineage>
</organism>
<dbReference type="InterPro" id="IPR020845">
    <property type="entry name" value="AMP-binding_CS"/>
</dbReference>
<dbReference type="InterPro" id="IPR049552">
    <property type="entry name" value="PKS_DH_N"/>
</dbReference>
<dbReference type="InterPro" id="IPR045851">
    <property type="entry name" value="AMP-bd_C_sf"/>
</dbReference>
<dbReference type="InterPro" id="IPR018201">
    <property type="entry name" value="Ketoacyl_synth_AS"/>
</dbReference>
<proteinExistence type="predicted"/>
<dbReference type="Gene3D" id="3.40.50.12780">
    <property type="entry name" value="N-terminal domain of ligase-like"/>
    <property type="match status" value="1"/>
</dbReference>